<evidence type="ECO:0000256" key="2">
    <source>
        <dbReference type="PROSITE-ProRule" id="PRU00302"/>
    </source>
</evidence>
<dbReference type="PANTHER" id="PTHR40289:SF1">
    <property type="entry name" value="SUSHI DOMAIN-CONTAINING PROTEIN"/>
    <property type="match status" value="1"/>
</dbReference>
<feature type="domain" description="Sushi" evidence="4">
    <location>
        <begin position="141"/>
        <end position="205"/>
    </location>
</feature>
<dbReference type="InterPro" id="IPR042312">
    <property type="entry name" value="F26C11.3-like"/>
</dbReference>
<evidence type="ECO:0000313" key="6">
    <source>
        <dbReference type="Proteomes" id="UP001177023"/>
    </source>
</evidence>
<evidence type="ECO:0000259" key="4">
    <source>
        <dbReference type="PROSITE" id="PS50923"/>
    </source>
</evidence>
<comment type="caution">
    <text evidence="2">Lacks conserved residue(s) required for the propagation of feature annotation.</text>
</comment>
<feature type="compositionally biased region" description="Polar residues" evidence="3">
    <location>
        <begin position="78"/>
        <end position="94"/>
    </location>
</feature>
<dbReference type="InterPro" id="IPR035976">
    <property type="entry name" value="Sushi/SCR/CCP_sf"/>
</dbReference>
<organism evidence="5 6">
    <name type="scientific">Mesorhabditis spiculigera</name>
    <dbReference type="NCBI Taxonomy" id="96644"/>
    <lineage>
        <taxon>Eukaryota</taxon>
        <taxon>Metazoa</taxon>
        <taxon>Ecdysozoa</taxon>
        <taxon>Nematoda</taxon>
        <taxon>Chromadorea</taxon>
        <taxon>Rhabditida</taxon>
        <taxon>Rhabditina</taxon>
        <taxon>Rhabditomorpha</taxon>
        <taxon>Rhabditoidea</taxon>
        <taxon>Rhabditidae</taxon>
        <taxon>Mesorhabditinae</taxon>
        <taxon>Mesorhabditis</taxon>
    </lineage>
</organism>
<comment type="caution">
    <text evidence="5">The sequence shown here is derived from an EMBL/GenBank/DDBJ whole genome shotgun (WGS) entry which is preliminary data.</text>
</comment>
<reference evidence="5" key="1">
    <citation type="submission" date="2023-06" db="EMBL/GenBank/DDBJ databases">
        <authorList>
            <person name="Delattre M."/>
        </authorList>
    </citation>
    <scope>NUCLEOTIDE SEQUENCE</scope>
    <source>
        <strain evidence="5">AF72</strain>
    </source>
</reference>
<keyword evidence="2" id="KW-0768">Sushi</keyword>
<proteinExistence type="predicted"/>
<evidence type="ECO:0000256" key="3">
    <source>
        <dbReference type="SAM" id="MobiDB-lite"/>
    </source>
</evidence>
<evidence type="ECO:0000256" key="1">
    <source>
        <dbReference type="ARBA" id="ARBA00023157"/>
    </source>
</evidence>
<dbReference type="AlphaFoldDB" id="A0AA36CJ75"/>
<feature type="non-terminal residue" evidence="5">
    <location>
        <position position="1"/>
    </location>
</feature>
<dbReference type="EMBL" id="CATQJA010002012">
    <property type="protein sequence ID" value="CAJ0569359.1"/>
    <property type="molecule type" value="Genomic_DNA"/>
</dbReference>
<feature type="region of interest" description="Disordered" evidence="3">
    <location>
        <begin position="1"/>
        <end position="45"/>
    </location>
</feature>
<dbReference type="PROSITE" id="PS50923">
    <property type="entry name" value="SUSHI"/>
    <property type="match status" value="2"/>
</dbReference>
<dbReference type="InterPro" id="IPR000436">
    <property type="entry name" value="Sushi_SCR_CCP_dom"/>
</dbReference>
<keyword evidence="6" id="KW-1185">Reference proteome</keyword>
<accession>A0AA36CJ75</accession>
<feature type="domain" description="Sushi" evidence="4">
    <location>
        <begin position="213"/>
        <end position="283"/>
    </location>
</feature>
<sequence length="291" mass="30770">MNSTNPTNDGAEGTTVAVSDTSEGPTDDGDTLETSTSEPVTTDNSTVITTTESSDYDYIAVTDKYGNVTYEKYRKKQSSTVHPGSQSTVATEESGSTTDAYTDYDYVAVTDEYGNTTYEWIPKTTGTTTVPNNRSSTTVTTTCTTAAINTQNAFALGDKDVAAGSNTTLICLDGYTFPAGGTSKTFTCSSTGSWSGYDASQLCQNSINQNSTTRCSDPSADIDMANTLLPKTRINGTQPVGTMIVHSCKQQYVFGSIGQPLQIYQCLSTGVWTNNLQGEACVASGRASAEL</sequence>
<dbReference type="Proteomes" id="UP001177023">
    <property type="component" value="Unassembled WGS sequence"/>
</dbReference>
<gene>
    <name evidence="5" type="ORF">MSPICULIGERA_LOCUS7840</name>
</gene>
<evidence type="ECO:0000313" key="5">
    <source>
        <dbReference type="EMBL" id="CAJ0569359.1"/>
    </source>
</evidence>
<keyword evidence="1" id="KW-1015">Disulfide bond</keyword>
<dbReference type="PANTHER" id="PTHR40289">
    <property type="entry name" value="PROTEIN CBG04714"/>
    <property type="match status" value="1"/>
</dbReference>
<protein>
    <recommendedName>
        <fullName evidence="4">Sushi domain-containing protein</fullName>
    </recommendedName>
</protein>
<name>A0AA36CJ75_9BILA</name>
<dbReference type="SUPFAM" id="SSF57535">
    <property type="entry name" value="Complement control module/SCR domain"/>
    <property type="match status" value="1"/>
</dbReference>
<feature type="region of interest" description="Disordered" evidence="3">
    <location>
        <begin position="74"/>
        <end position="94"/>
    </location>
</feature>